<dbReference type="SMART" id="SM00322">
    <property type="entry name" value="KH"/>
    <property type="match status" value="2"/>
</dbReference>
<dbReference type="InterPro" id="IPR001932">
    <property type="entry name" value="PPM-type_phosphatase-like_dom"/>
</dbReference>
<feature type="compositionally biased region" description="Acidic residues" evidence="3">
    <location>
        <begin position="939"/>
        <end position="952"/>
    </location>
</feature>
<dbReference type="InterPro" id="IPR004088">
    <property type="entry name" value="KH_dom_type_1"/>
</dbReference>
<dbReference type="InterPro" id="IPR004087">
    <property type="entry name" value="KH_dom"/>
</dbReference>
<accession>A0A1I8JHN3</accession>
<sequence length="1555" mass="168958">MAVSLPNPQHQQQQKFNLTFRKPDRIQVISNCGDGPMRLAEQTVLNCYSPGLTSVKAKKQQPDQAWTLKLSHSPFARGSPSNDAIAARELACDLLLASWRAGWALVAAPIVTNVRDVATWFFQRRPDADPLVGADTDAQNFYCCCLMLTQSNGLRFVRFPPGLTERVAELVASMWPAGVQCAGSELRLSGCPWTAQKADGASARRLLLRLVELMQRNGWQLLTSARIKDSSDSLYFCHRDGGCDDIFCGQRMELRHGGGIPTRTLTWLANALNRLWHRGVQSHGNYYGAVDIRLGGSPWLPTDKNSKNLCRQLICRLLRRIENRGGVLCIRWTFIGADPDGAGARASAALLLRWTGVSNRLSFIDCFMPEGLLESSIAVANACGNVASQKAREHAYELKFRGQACNKLALALLLTNLLGEFTTNGWRLACTGTCPVGSTRTTAPRIRWRCTVGGSLGRDPPAQRAGSGGFGTAFTTAELASFWSQTAAPSCPRCRLPTTRYSALRLTASHSGLDSLSKCTQCGAGTQVNQALQSGGEMAHEVHPFQNAYFMLGPFTSDKLVDQACHLYAVIDGSGDGSQALAGFFRQHLPAEVLLELSTGMPDETVADVMRNAILRVDNMFKTNVVTDNQRRIEDAQQRVRQLRESRSSSEADLMESLAQLHSLKEGLGARCSLAMALLYSEKLYVASVGGSCRALLCRMQPRRQALRFQLLTPSAPPTSANYLLGSPEPADTPLVSLTGPVEGPQDWAFLVLMTKGVFHTLEMVTAKDDRTNNGQIVSLVAKELRNNDNSLLAASQSVVDNVVRLHKEAVFYAGDCDQQVIRDDMTLLVRDFHYRQLPGQQGSDTQQHTFLIASGPDSADNSLDSGSNSLDTKHFSDLCDAYLPLAEWQAALDSLTEEQLARVRGIINQHHPAPRDIIREESIDEGSQPSAGTGAAEADADTDDEVDAGDDDVENMNDANVAHGQLKQKAAALENRADFAANCTGELGQNTCWLHLQFGSPADRDHSSLLLVTIAGMDSPAYHCLVLAGCAVFWYLTYRTQRPVQLHSVGIGYAEKQRRQVLDSAAGAVGDSAADAAADADGPAEAGDQTVATADTYKVALMSIPREAIGAIIGKDGAAIRQLQQTTKTKITFVNRAANGGDGPQADGRSASATEPVRIRGEARCVHAAEEELRRLIAAVPRKETAEFRLASRYIGPLIGRGGQNVRDLMTQSRCKIDVERGGGGGGRLNEENRLVTLCGTQDQIDLAKSLIDQLCAEIDQRDARRSTNRSRNGAPNSANGANSASSSPQQPQPPAQQPQPPAQQPQPPAQQPQPPAQQPQPPAQQPQPPAQQPQPPAQQPPQPPYPVRFAAFPATNEPISVCVSAVGDDPLVFYLLCDNEQSRSLSNLVCSMVEYYNGLKPDHPLGCNLCPGELVAAYYEPDQTWQRARVVSVDLTQQQQAMLDVDCLDYGDSLMVPVGRAFRLQPQFCELPFQAIRCTLDAELVLPAGASDECIAEFQRLTKCATYEPIRARLIRFQPGTGEPVLQLLVPAGADSNSQLCVTEELRRQGFLL</sequence>
<protein>
    <submittedName>
        <fullName evidence="7">PPM-type phosphatase domain-containing protein</fullName>
    </submittedName>
</protein>
<dbReference type="InterPro" id="IPR036612">
    <property type="entry name" value="KH_dom_type_1_sf"/>
</dbReference>
<feature type="domain" description="PPM-type phosphatase" evidence="5">
    <location>
        <begin position="545"/>
        <end position="833"/>
    </location>
</feature>
<dbReference type="Gene3D" id="2.40.50.90">
    <property type="match status" value="1"/>
</dbReference>
<dbReference type="Pfam" id="PF00013">
    <property type="entry name" value="KH_1"/>
    <property type="match status" value="2"/>
</dbReference>
<evidence type="ECO:0000313" key="7">
    <source>
        <dbReference type="WBParaSite" id="maker-uti_cns_0047875-snap-gene-0.4-mRNA-1"/>
    </source>
</evidence>
<dbReference type="SMART" id="SM00333">
    <property type="entry name" value="TUDOR"/>
    <property type="match status" value="1"/>
</dbReference>
<feature type="compositionally biased region" description="Pro residues" evidence="3">
    <location>
        <begin position="1292"/>
        <end position="1348"/>
    </location>
</feature>
<dbReference type="Gene3D" id="3.30.1370.10">
    <property type="entry name" value="K Homology domain, type 1"/>
    <property type="match status" value="2"/>
</dbReference>
<dbReference type="Proteomes" id="UP000095280">
    <property type="component" value="Unplaced"/>
</dbReference>
<feature type="region of interest" description="Disordered" evidence="3">
    <location>
        <begin position="1264"/>
        <end position="1351"/>
    </location>
</feature>
<dbReference type="SUPFAM" id="SSF81995">
    <property type="entry name" value="beta-sandwich domain of Sec23/24"/>
    <property type="match status" value="1"/>
</dbReference>
<dbReference type="WBParaSite" id="maker-uti_cns_0047875-snap-gene-0.4-mRNA-1">
    <property type="protein sequence ID" value="maker-uti_cns_0047875-snap-gene-0.4-mRNA-1"/>
    <property type="gene ID" value="maker-uti_cns_0047875-snap-gene-0.4"/>
</dbReference>
<dbReference type="CDD" id="cd00105">
    <property type="entry name" value="KH-I"/>
    <property type="match status" value="1"/>
</dbReference>
<dbReference type="PROSITE" id="PS50084">
    <property type="entry name" value="KH_TYPE_1"/>
    <property type="match status" value="2"/>
</dbReference>
<dbReference type="GO" id="GO:0003723">
    <property type="term" value="F:RNA binding"/>
    <property type="evidence" value="ECO:0007669"/>
    <property type="project" value="UniProtKB-UniRule"/>
</dbReference>
<dbReference type="InterPro" id="IPR035437">
    <property type="entry name" value="SNase_OB-fold_sf"/>
</dbReference>
<dbReference type="PROSITE" id="PS51746">
    <property type="entry name" value="PPM_2"/>
    <property type="match status" value="1"/>
</dbReference>
<evidence type="ECO:0000259" key="4">
    <source>
        <dbReference type="PROSITE" id="PS50304"/>
    </source>
</evidence>
<dbReference type="SMART" id="SM00332">
    <property type="entry name" value="PP2Cc"/>
    <property type="match status" value="1"/>
</dbReference>
<dbReference type="SUPFAM" id="SSF54791">
    <property type="entry name" value="Eukaryotic type KH-domain (KH-domain type I)"/>
    <property type="match status" value="2"/>
</dbReference>
<dbReference type="Pfam" id="PF00567">
    <property type="entry name" value="TUDOR"/>
    <property type="match status" value="1"/>
</dbReference>
<evidence type="ECO:0000256" key="3">
    <source>
        <dbReference type="SAM" id="MobiDB-lite"/>
    </source>
</evidence>
<organism evidence="6 7">
    <name type="scientific">Macrostomum lignano</name>
    <dbReference type="NCBI Taxonomy" id="282301"/>
    <lineage>
        <taxon>Eukaryota</taxon>
        <taxon>Metazoa</taxon>
        <taxon>Spiralia</taxon>
        <taxon>Lophotrochozoa</taxon>
        <taxon>Platyhelminthes</taxon>
        <taxon>Rhabditophora</taxon>
        <taxon>Macrostomorpha</taxon>
        <taxon>Macrostomida</taxon>
        <taxon>Macrostomidae</taxon>
        <taxon>Macrostomum</taxon>
    </lineage>
</organism>
<feature type="coiled-coil region" evidence="2">
    <location>
        <begin position="626"/>
        <end position="653"/>
    </location>
</feature>
<dbReference type="Gene3D" id="2.30.30.140">
    <property type="match status" value="1"/>
</dbReference>
<dbReference type="GO" id="GO:0005739">
    <property type="term" value="C:mitochondrion"/>
    <property type="evidence" value="ECO:0007669"/>
    <property type="project" value="UniProtKB-ARBA"/>
</dbReference>
<dbReference type="GO" id="GO:0034587">
    <property type="term" value="P:piRNA processing"/>
    <property type="evidence" value="ECO:0007669"/>
    <property type="project" value="TreeGrafter"/>
</dbReference>
<dbReference type="InterPro" id="IPR050621">
    <property type="entry name" value="Tudor_domain_containing"/>
</dbReference>
<dbReference type="InterPro" id="IPR036457">
    <property type="entry name" value="PPM-type-like_dom_sf"/>
</dbReference>
<name>A0A1I8JHN3_9PLAT</name>
<dbReference type="SUPFAM" id="SSF81606">
    <property type="entry name" value="PP2C-like"/>
    <property type="match status" value="1"/>
</dbReference>
<keyword evidence="1" id="KW-0694">RNA-binding</keyword>
<feature type="region of interest" description="Disordered" evidence="3">
    <location>
        <begin position="913"/>
        <end position="952"/>
    </location>
</feature>
<evidence type="ECO:0000259" key="5">
    <source>
        <dbReference type="PROSITE" id="PS51746"/>
    </source>
</evidence>
<dbReference type="PROSITE" id="PS50304">
    <property type="entry name" value="TUDOR"/>
    <property type="match status" value="1"/>
</dbReference>
<reference evidence="7" key="1">
    <citation type="submission" date="2016-11" db="UniProtKB">
        <authorList>
            <consortium name="WormBaseParasite"/>
        </authorList>
    </citation>
    <scope>IDENTIFICATION</scope>
</reference>
<evidence type="ECO:0000313" key="6">
    <source>
        <dbReference type="Proteomes" id="UP000095280"/>
    </source>
</evidence>
<dbReference type="PANTHER" id="PTHR22948">
    <property type="entry name" value="TUDOR DOMAIN CONTAINING PROTEIN"/>
    <property type="match status" value="1"/>
</dbReference>
<evidence type="ECO:0000256" key="1">
    <source>
        <dbReference type="PROSITE-ProRule" id="PRU00117"/>
    </source>
</evidence>
<dbReference type="GO" id="GO:0043186">
    <property type="term" value="C:P granule"/>
    <property type="evidence" value="ECO:0007669"/>
    <property type="project" value="TreeGrafter"/>
</dbReference>
<feature type="compositionally biased region" description="Low complexity" evidence="3">
    <location>
        <begin position="1272"/>
        <end position="1291"/>
    </location>
</feature>
<dbReference type="PANTHER" id="PTHR22948:SF29">
    <property type="entry name" value="FI02030P-RELATED"/>
    <property type="match status" value="1"/>
</dbReference>
<feature type="domain" description="Tudor" evidence="4">
    <location>
        <begin position="1410"/>
        <end position="1473"/>
    </location>
</feature>
<keyword evidence="2" id="KW-0175">Coiled coil</keyword>
<dbReference type="SUPFAM" id="SSF63748">
    <property type="entry name" value="Tudor/PWWP/MBT"/>
    <property type="match status" value="1"/>
</dbReference>
<dbReference type="GO" id="GO:0030719">
    <property type="term" value="P:P granule organization"/>
    <property type="evidence" value="ECO:0007669"/>
    <property type="project" value="TreeGrafter"/>
</dbReference>
<dbReference type="GO" id="GO:0007283">
    <property type="term" value="P:spermatogenesis"/>
    <property type="evidence" value="ECO:0007669"/>
    <property type="project" value="TreeGrafter"/>
</dbReference>
<keyword evidence="6" id="KW-1185">Reference proteome</keyword>
<dbReference type="InterPro" id="IPR002999">
    <property type="entry name" value="Tudor"/>
</dbReference>
<dbReference type="Gene3D" id="3.60.40.10">
    <property type="entry name" value="PPM-type phosphatase domain"/>
    <property type="match status" value="2"/>
</dbReference>
<proteinExistence type="predicted"/>
<evidence type="ECO:0000256" key="2">
    <source>
        <dbReference type="SAM" id="Coils"/>
    </source>
</evidence>